<feature type="compositionally biased region" description="Acidic residues" evidence="2">
    <location>
        <begin position="66"/>
        <end position="75"/>
    </location>
</feature>
<dbReference type="EMBL" id="CVTD020000017">
    <property type="protein sequence ID" value="CRZ34806.1"/>
    <property type="molecule type" value="Genomic_DNA"/>
</dbReference>
<keyword evidence="5" id="KW-1185">Reference proteome</keyword>
<dbReference type="Proteomes" id="UP000236497">
    <property type="component" value="Unassembled WGS sequence"/>
</dbReference>
<evidence type="ECO:0000259" key="3">
    <source>
        <dbReference type="Pfam" id="PF11611"/>
    </source>
</evidence>
<sequence length="236" mass="27001">MKKISFVLICIFALLLTGCMKKYPLNENNINAVAEYMAGLLLKYDKNYSADLLSYSKINETSASEEKEDINDIAENDSKDSNTDTVNEDNNRNESETKEYTLSEVIGETNFDFQYVGYRTVDTLSDDETNQVFYIDAKQGYRFFVVEFEVENITDSEKLLDLIKSDARYMLHINDETTYRPQSVLLENNLLFINTNIKAGEKISAILAFEVEEDADLSNVNLVVTNDTMTKELKVK</sequence>
<evidence type="ECO:0000313" key="5">
    <source>
        <dbReference type="Proteomes" id="UP000236497"/>
    </source>
</evidence>
<name>A0A0H5SJ14_HERHM</name>
<protein>
    <recommendedName>
        <fullName evidence="3">DUF4352 domain-containing protein</fullName>
    </recommendedName>
</protein>
<organism evidence="4 5">
    <name type="scientific">Herbinix hemicellulosilytica</name>
    <dbReference type="NCBI Taxonomy" id="1564487"/>
    <lineage>
        <taxon>Bacteria</taxon>
        <taxon>Bacillati</taxon>
        <taxon>Bacillota</taxon>
        <taxon>Clostridia</taxon>
        <taxon>Lachnospirales</taxon>
        <taxon>Lachnospiraceae</taxon>
        <taxon>Herbinix</taxon>
    </lineage>
</organism>
<feature type="domain" description="DUF4352" evidence="3">
    <location>
        <begin position="134"/>
        <end position="228"/>
    </location>
</feature>
<dbReference type="InterPro" id="IPR029050">
    <property type="entry name" value="Immunoprotect_excell_Ig-like"/>
</dbReference>
<keyword evidence="1" id="KW-0732">Signal</keyword>
<evidence type="ECO:0000313" key="4">
    <source>
        <dbReference type="EMBL" id="CRZ34806.1"/>
    </source>
</evidence>
<dbReference type="OrthoDB" id="2049545at2"/>
<reference evidence="4 5" key="1">
    <citation type="submission" date="2015-06" db="EMBL/GenBank/DDBJ databases">
        <authorList>
            <person name="Wibberg Daniel"/>
        </authorList>
    </citation>
    <scope>NUCLEOTIDE SEQUENCE [LARGE SCALE GENOMIC DNA]</scope>
    <source>
        <strain evidence="4 5">T3/55T</strain>
    </source>
</reference>
<evidence type="ECO:0000256" key="1">
    <source>
        <dbReference type="ARBA" id="ARBA00022729"/>
    </source>
</evidence>
<dbReference type="PROSITE" id="PS51257">
    <property type="entry name" value="PROKAR_LIPOPROTEIN"/>
    <property type="match status" value="1"/>
</dbReference>
<proteinExistence type="predicted"/>
<dbReference type="RefSeq" id="WP_103202918.1">
    <property type="nucleotide sequence ID" value="NZ_CVTD020000017.1"/>
</dbReference>
<accession>A0A0H5SJ14</accession>
<dbReference type="Pfam" id="PF11611">
    <property type="entry name" value="DUF4352"/>
    <property type="match status" value="1"/>
</dbReference>
<evidence type="ECO:0000256" key="2">
    <source>
        <dbReference type="SAM" id="MobiDB-lite"/>
    </source>
</evidence>
<gene>
    <name evidence="4" type="ORF">HHT355_1605</name>
</gene>
<feature type="region of interest" description="Disordered" evidence="2">
    <location>
        <begin position="65"/>
        <end position="97"/>
    </location>
</feature>
<dbReference type="Gene3D" id="2.60.40.1240">
    <property type="match status" value="1"/>
</dbReference>
<dbReference type="AlphaFoldDB" id="A0A0H5SJ14"/>
<dbReference type="InterPro" id="IPR029051">
    <property type="entry name" value="DUF4352"/>
</dbReference>